<keyword evidence="4 10" id="KW-0812">Transmembrane</keyword>
<comment type="subcellular location">
    <subcellularLocation>
        <location evidence="1">Cell membrane</location>
        <topology evidence="1">Single-pass membrane protein</topology>
    </subcellularLocation>
</comment>
<dbReference type="InterPro" id="IPR044857">
    <property type="entry name" value="T7SS_EccB_R1"/>
</dbReference>
<dbReference type="NCBIfam" id="TIGR03919">
    <property type="entry name" value="T7SS_EccB"/>
    <property type="match status" value="1"/>
</dbReference>
<name>A0ABS5RNU7_9MYCO</name>
<evidence type="ECO:0000256" key="9">
    <source>
        <dbReference type="ARBA" id="ARBA00023136"/>
    </source>
</evidence>
<evidence type="ECO:0000256" key="1">
    <source>
        <dbReference type="ARBA" id="ARBA00004162"/>
    </source>
</evidence>
<keyword evidence="8 10" id="KW-1133">Transmembrane helix</keyword>
<evidence type="ECO:0000256" key="10">
    <source>
        <dbReference type="SAM" id="Phobius"/>
    </source>
</evidence>
<dbReference type="RefSeq" id="WP_214094830.1">
    <property type="nucleotide sequence ID" value="NZ_JAHCLR010000070.1"/>
</dbReference>
<keyword evidence="5" id="KW-0547">Nucleotide-binding</keyword>
<evidence type="ECO:0000256" key="5">
    <source>
        <dbReference type="ARBA" id="ARBA00022741"/>
    </source>
</evidence>
<keyword evidence="9 10" id="KW-0472">Membrane</keyword>
<dbReference type="PANTHER" id="PTHR40765">
    <property type="entry name" value="ESX-2 SECRETION SYSTEM ATPASE ECCB2"/>
    <property type="match status" value="1"/>
</dbReference>
<evidence type="ECO:0000256" key="4">
    <source>
        <dbReference type="ARBA" id="ARBA00022692"/>
    </source>
</evidence>
<evidence type="ECO:0000313" key="12">
    <source>
        <dbReference type="Proteomes" id="UP001519535"/>
    </source>
</evidence>
<sequence length="497" mass="51630">MPLNYTSLEQVSGWRFLRHRLSVAVARHSVRLVHDPSRNATASLLVGAVISTLVVGVCFVIAFFDKKGQVGQAAIVADRASGALYVDVAGVMHPALNLASARLITGRADKPKMVTKAQIDKLPIGPMVGIAGAPNDLAVHNPGRAQWALCDHLGAVGSKVVPKVTVLAGATDLGDWAHTVDAPQAALMSYGGSVYLVRGGKRSQIDLADRAVTLALGLRAGGMPAAAPMSRALFEALMPTAPLRVPDIPEAGGPVGYASVMVPVVSGSVLRSTDAAGQQSFFVALPAGVQPIPATVAVMLSTADVSGKREVLQVDSTLVASLPQAVGFDVSVYPTSELTLIDKAIEPVTCVAWSKGFGEPQATIAAISGRRLPVGLDQERRVMTLVSGAAHGAADAVYLGSGAPNFIQVTGFEPDSGRSESLWWVGDSGVRFGIETFGEDDRTTRKSLGLDDVSPSPAPWSVVRWLPAGPSLSHAAAMTQYDTVFSDAPSTPLVGPS</sequence>
<evidence type="ECO:0000256" key="8">
    <source>
        <dbReference type="ARBA" id="ARBA00022989"/>
    </source>
</evidence>
<accession>A0ABS5RNU7</accession>
<evidence type="ECO:0000256" key="6">
    <source>
        <dbReference type="ARBA" id="ARBA00022801"/>
    </source>
</evidence>
<dbReference type="Gene3D" id="2.40.50.910">
    <property type="entry name" value="Type VII secretion system EccB, repeat 3 domain"/>
    <property type="match status" value="1"/>
</dbReference>
<reference evidence="11 12" key="1">
    <citation type="submission" date="2021-05" db="EMBL/GenBank/DDBJ databases">
        <title>Mycobacterium acidophilum sp. nov., an extremely acid-tolerant member of the genus Mycobacterium.</title>
        <authorList>
            <person name="Xia J."/>
        </authorList>
    </citation>
    <scope>NUCLEOTIDE SEQUENCE [LARGE SCALE GENOMIC DNA]</scope>
    <source>
        <strain evidence="11 12">M1</strain>
    </source>
</reference>
<gene>
    <name evidence="11" type="primary">eccB</name>
    <name evidence="11" type="ORF">KIH27_20575</name>
</gene>
<dbReference type="Pfam" id="PF05108">
    <property type="entry name" value="T7SS_ESX1_EccB"/>
    <property type="match status" value="1"/>
</dbReference>
<protein>
    <submittedName>
        <fullName evidence="11">Type VII secretion protein EccB</fullName>
    </submittedName>
</protein>
<dbReference type="InterPro" id="IPR042485">
    <property type="entry name" value="T7SS_EccB_R3"/>
</dbReference>
<keyword evidence="7" id="KW-0067">ATP-binding</keyword>
<evidence type="ECO:0000313" key="11">
    <source>
        <dbReference type="EMBL" id="MBS9535982.1"/>
    </source>
</evidence>
<keyword evidence="12" id="KW-1185">Reference proteome</keyword>
<comment type="similarity">
    <text evidence="2">Belongs to the EccB family.</text>
</comment>
<dbReference type="Proteomes" id="UP001519535">
    <property type="component" value="Unassembled WGS sequence"/>
</dbReference>
<dbReference type="InterPro" id="IPR007795">
    <property type="entry name" value="T7SS_EccB"/>
</dbReference>
<dbReference type="EMBL" id="JAHCLR010000070">
    <property type="protein sequence ID" value="MBS9535982.1"/>
    <property type="molecule type" value="Genomic_DNA"/>
</dbReference>
<evidence type="ECO:0000256" key="3">
    <source>
        <dbReference type="ARBA" id="ARBA00022475"/>
    </source>
</evidence>
<dbReference type="Gene3D" id="3.30.2390.20">
    <property type="entry name" value="Type VII secretion system EccB, repeat 1 domain"/>
    <property type="match status" value="1"/>
</dbReference>
<evidence type="ECO:0000256" key="2">
    <source>
        <dbReference type="ARBA" id="ARBA00008149"/>
    </source>
</evidence>
<comment type="caution">
    <text evidence="11">The sequence shown here is derived from an EMBL/GenBank/DDBJ whole genome shotgun (WGS) entry which is preliminary data.</text>
</comment>
<keyword evidence="3" id="KW-1003">Cell membrane</keyword>
<proteinExistence type="inferred from homology"/>
<feature type="transmembrane region" description="Helical" evidence="10">
    <location>
        <begin position="42"/>
        <end position="64"/>
    </location>
</feature>
<dbReference type="PANTHER" id="PTHR40765:SF2">
    <property type="entry name" value="ESX-2 SECRETION SYSTEM ATPASE ECCB2"/>
    <property type="match status" value="1"/>
</dbReference>
<evidence type="ECO:0000256" key="7">
    <source>
        <dbReference type="ARBA" id="ARBA00022840"/>
    </source>
</evidence>
<organism evidence="11 12">
    <name type="scientific">Mycolicibacter acidiphilus</name>
    <dbReference type="NCBI Taxonomy" id="2835306"/>
    <lineage>
        <taxon>Bacteria</taxon>
        <taxon>Bacillati</taxon>
        <taxon>Actinomycetota</taxon>
        <taxon>Actinomycetes</taxon>
        <taxon>Mycobacteriales</taxon>
        <taxon>Mycobacteriaceae</taxon>
        <taxon>Mycolicibacter</taxon>
    </lineage>
</organism>
<keyword evidence="6" id="KW-0378">Hydrolase</keyword>